<dbReference type="InterPro" id="IPR017932">
    <property type="entry name" value="GATase_2_dom"/>
</dbReference>
<reference evidence="4" key="1">
    <citation type="submission" date="2016-06" db="EMBL/GenBank/DDBJ databases">
        <title>Complete genome sequence of Actinoalloteichus fjordicus DSM 46855 (=ADI127-17), type strain of the new species Actinoalloteichus fjordicus.</title>
        <authorList>
            <person name="Ruckert C."/>
            <person name="Nouioui I."/>
            <person name="Willmese J."/>
            <person name="van Wezel G."/>
            <person name="Klenk H.-P."/>
            <person name="Kalinowski J."/>
            <person name="Zotchev S.B."/>
        </authorList>
    </citation>
    <scope>NUCLEOTIDE SEQUENCE [LARGE SCALE GENOMIC DNA]</scope>
    <source>
        <strain evidence="4">ADI127-7</strain>
    </source>
</reference>
<protein>
    <recommendedName>
        <fullName evidence="1">Gamma-glutamyl-hercynylcysteine sulfoxide hydrolase</fullName>
        <ecNumber evidence="1">3.5.1.118</ecNumber>
    </recommendedName>
    <alternativeName>
        <fullName evidence="1">Gamma-glutamyl hercynylcysteine S-oxide hydrolase</fullName>
    </alternativeName>
</protein>
<comment type="function">
    <text evidence="1">Catalyzes the hydrolysis of the gamma-glutamyl amide bond of hercynyl-gamma-L-glutamyl-L-cysteine sulfoxide to produce hercynylcysteine sulfoxide, a step in the biosynthesis pathway of ergothioneine.</text>
</comment>
<dbReference type="InterPro" id="IPR032889">
    <property type="entry name" value="EgtC_Actinobacteria"/>
</dbReference>
<sequence length="316" mass="32414">MCRHLAYLGPPVSLAELMFDGANSLARQAWAPTMMRQGGTVNVDGFGVGWFPTVPAKPGAAGVVPAEPGAAGVVPAEPGAAETVPAKPGAAETARAKECAGETVAAEAGTAPVARPVDSPLRYRRTGPVWNDHGFAEIATVVRTGAAMAAVRSATVGMPISEEACAPFRHGPLLFSHNGVLPGWPGCATGLVEGLSPAALLTARATDSALLWVLLRARLDAGQAPADAVRDLVGEVGASVPGARLNLLLTDGVTVIATTWTHSLFVQHAPGRLVVASEPLDEDEGWAEVPDARLLVATRDGVEITPIHPISVPSRG</sequence>
<name>A0AAC9LDH1_9PSEU</name>
<dbReference type="RefSeq" id="WP_157442208.1">
    <property type="nucleotide sequence ID" value="NZ_CP016076.1"/>
</dbReference>
<comment type="pathway">
    <text evidence="1">Amino-acid biosynthesis; ergothioneine biosynthesis.</text>
</comment>
<dbReference type="Gene3D" id="3.60.20.10">
    <property type="entry name" value="Glutamine Phosphoribosylpyrophosphate, subunit 1, domain 1"/>
    <property type="match status" value="1"/>
</dbReference>
<dbReference type="AlphaFoldDB" id="A0AAC9LDH1"/>
<dbReference type="EMBL" id="CP016076">
    <property type="protein sequence ID" value="APU14350.1"/>
    <property type="molecule type" value="Genomic_DNA"/>
</dbReference>
<dbReference type="PANTHER" id="PTHR43187:SF2">
    <property type="entry name" value="GAMMA-GLUTAMYL-HERCYNYLCYSTEINE SULFOXIDE HYDROLASE"/>
    <property type="match status" value="1"/>
</dbReference>
<keyword evidence="4" id="KW-1185">Reference proteome</keyword>
<accession>A0AAC9LDH1</accession>
<evidence type="ECO:0000256" key="1">
    <source>
        <dbReference type="HAMAP-Rule" id="MF_02036"/>
    </source>
</evidence>
<keyword evidence="1" id="KW-0378">Hydrolase</keyword>
<dbReference type="KEGG" id="acad:UA74_11450"/>
<feature type="domain" description="Glutamine amidotransferase type-2" evidence="2">
    <location>
        <begin position="2"/>
        <end position="316"/>
    </location>
</feature>
<dbReference type="SUPFAM" id="SSF56235">
    <property type="entry name" value="N-terminal nucleophile aminohydrolases (Ntn hydrolases)"/>
    <property type="match status" value="1"/>
</dbReference>
<dbReference type="HAMAP" id="MF_02036">
    <property type="entry name" value="EgtC"/>
    <property type="match status" value="1"/>
</dbReference>
<dbReference type="EC" id="3.5.1.118" evidence="1"/>
<evidence type="ECO:0000313" key="4">
    <source>
        <dbReference type="Proteomes" id="UP000185511"/>
    </source>
</evidence>
<dbReference type="InterPro" id="IPR029055">
    <property type="entry name" value="Ntn_hydrolases_N"/>
</dbReference>
<dbReference type="GO" id="GO:0016811">
    <property type="term" value="F:hydrolase activity, acting on carbon-nitrogen (but not peptide) bonds, in linear amides"/>
    <property type="evidence" value="ECO:0007669"/>
    <property type="project" value="UniProtKB-UniRule"/>
</dbReference>
<dbReference type="CDD" id="cd01908">
    <property type="entry name" value="YafJ"/>
    <property type="match status" value="1"/>
</dbReference>
<evidence type="ECO:0000313" key="3">
    <source>
        <dbReference type="EMBL" id="APU14350.1"/>
    </source>
</evidence>
<proteinExistence type="inferred from homology"/>
<dbReference type="Proteomes" id="UP000185511">
    <property type="component" value="Chromosome"/>
</dbReference>
<dbReference type="PROSITE" id="PS51278">
    <property type="entry name" value="GATASE_TYPE_2"/>
    <property type="match status" value="1"/>
</dbReference>
<comment type="catalytic activity">
    <reaction evidence="1">
        <text>gamma-L-glutamyl-hercynylcysteine S-oxide + H2O = S-(hercyn-2-yl)-L-cysteine S-oxide + L-glutamate</text>
        <dbReference type="Rhea" id="RHEA:42684"/>
        <dbReference type="ChEBI" id="CHEBI:15377"/>
        <dbReference type="ChEBI" id="CHEBI:29985"/>
        <dbReference type="ChEBI" id="CHEBI:82703"/>
        <dbReference type="ChEBI" id="CHEBI:82706"/>
        <dbReference type="EC" id="3.5.1.118"/>
    </reaction>
</comment>
<dbReference type="PANTHER" id="PTHR43187">
    <property type="entry name" value="GLUTAMINE AMIDOTRANSFERASE DUG3-RELATED"/>
    <property type="match status" value="1"/>
</dbReference>
<evidence type="ECO:0000259" key="2">
    <source>
        <dbReference type="PROSITE" id="PS51278"/>
    </source>
</evidence>
<dbReference type="InterPro" id="IPR052373">
    <property type="entry name" value="Gamma-glu_amide_hydrolase"/>
</dbReference>
<gene>
    <name evidence="1" type="primary">egtC</name>
    <name evidence="3" type="ORF">UA74_11450</name>
</gene>
<organism evidence="3 4">
    <name type="scientific">Actinoalloteichus fjordicus</name>
    <dbReference type="NCBI Taxonomy" id="1612552"/>
    <lineage>
        <taxon>Bacteria</taxon>
        <taxon>Bacillati</taxon>
        <taxon>Actinomycetota</taxon>
        <taxon>Actinomycetes</taxon>
        <taxon>Pseudonocardiales</taxon>
        <taxon>Pseudonocardiaceae</taxon>
        <taxon>Actinoalloteichus</taxon>
    </lineage>
</organism>
<keyword evidence="1 3" id="KW-0315">Glutamine amidotransferase</keyword>
<dbReference type="GO" id="GO:0052699">
    <property type="term" value="P:ergothioneine biosynthetic process"/>
    <property type="evidence" value="ECO:0007669"/>
    <property type="project" value="UniProtKB-UniRule"/>
</dbReference>